<comment type="caution">
    <text evidence="2">The sequence shown here is derived from an EMBL/GenBank/DDBJ whole genome shotgun (WGS) entry which is preliminary data.</text>
</comment>
<feature type="region of interest" description="Disordered" evidence="1">
    <location>
        <begin position="40"/>
        <end position="117"/>
    </location>
</feature>
<proteinExistence type="predicted"/>
<accession>A0ABQ6HNA5</accession>
<name>A0ABQ6HNA5_9MICO</name>
<reference evidence="3" key="1">
    <citation type="journal article" date="2019" name="Int. J. Syst. Evol. Microbiol.">
        <title>The Global Catalogue of Microorganisms (GCM) 10K type strain sequencing project: providing services to taxonomists for standard genome sequencing and annotation.</title>
        <authorList>
            <consortium name="The Broad Institute Genomics Platform"/>
            <consortium name="The Broad Institute Genome Sequencing Center for Infectious Disease"/>
            <person name="Wu L."/>
            <person name="Ma J."/>
        </authorList>
    </citation>
    <scope>NUCLEOTIDE SEQUENCE [LARGE SCALE GENOMIC DNA]</scope>
    <source>
        <strain evidence="3">NBRC 105830</strain>
    </source>
</reference>
<evidence type="ECO:0000313" key="3">
    <source>
        <dbReference type="Proteomes" id="UP001157109"/>
    </source>
</evidence>
<feature type="compositionally biased region" description="Basic and acidic residues" evidence="1">
    <location>
        <begin position="55"/>
        <end position="89"/>
    </location>
</feature>
<sequence length="117" mass="13210">MPPTPYLDPARVTDRHDMLAEVLRAQARQGDTASIARLAELDAPPAPGPHGGPLWDREQGREHMADKVRAHAQHERRQDELTEQRRQNRDAANAAEQLLPAKERAAREAARRGWTKE</sequence>
<dbReference type="RefSeq" id="WP_241444606.1">
    <property type="nucleotide sequence ID" value="NZ_JAKZHV010000006.1"/>
</dbReference>
<feature type="compositionally biased region" description="Basic and acidic residues" evidence="1">
    <location>
        <begin position="101"/>
        <end position="117"/>
    </location>
</feature>
<gene>
    <name evidence="2" type="ORF">GCM10025862_19170</name>
</gene>
<evidence type="ECO:0000313" key="2">
    <source>
        <dbReference type="EMBL" id="GMA19896.1"/>
    </source>
</evidence>
<dbReference type="EMBL" id="BSUJ01000001">
    <property type="protein sequence ID" value="GMA19896.1"/>
    <property type="molecule type" value="Genomic_DNA"/>
</dbReference>
<organism evidence="2 3">
    <name type="scientific">Arsenicicoccus piscis</name>
    <dbReference type="NCBI Taxonomy" id="673954"/>
    <lineage>
        <taxon>Bacteria</taxon>
        <taxon>Bacillati</taxon>
        <taxon>Actinomycetota</taxon>
        <taxon>Actinomycetes</taxon>
        <taxon>Micrococcales</taxon>
        <taxon>Intrasporangiaceae</taxon>
        <taxon>Arsenicicoccus</taxon>
    </lineage>
</organism>
<protein>
    <submittedName>
        <fullName evidence="2">Uncharacterized protein</fullName>
    </submittedName>
</protein>
<dbReference type="Proteomes" id="UP001157109">
    <property type="component" value="Unassembled WGS sequence"/>
</dbReference>
<evidence type="ECO:0000256" key="1">
    <source>
        <dbReference type="SAM" id="MobiDB-lite"/>
    </source>
</evidence>
<keyword evidence="3" id="KW-1185">Reference proteome</keyword>